<dbReference type="Gene3D" id="3.40.1520.20">
    <property type="match status" value="2"/>
</dbReference>
<dbReference type="InterPro" id="IPR007055">
    <property type="entry name" value="BON_dom"/>
</dbReference>
<keyword evidence="6" id="KW-0732">Signal</keyword>
<feature type="compositionally biased region" description="Low complexity" evidence="5">
    <location>
        <begin position="638"/>
        <end position="655"/>
    </location>
</feature>
<keyword evidence="3" id="KW-0998">Cell outer membrane</keyword>
<feature type="signal peptide" evidence="6">
    <location>
        <begin position="1"/>
        <end position="23"/>
    </location>
</feature>
<evidence type="ECO:0000256" key="4">
    <source>
        <dbReference type="PROSITE-ProRule" id="PRU00473"/>
    </source>
</evidence>
<evidence type="ECO:0000256" key="5">
    <source>
        <dbReference type="SAM" id="MobiDB-lite"/>
    </source>
</evidence>
<dbReference type="PANTHER" id="PTHR30329:SF21">
    <property type="entry name" value="LIPOPROTEIN YIAD-RELATED"/>
    <property type="match status" value="1"/>
</dbReference>
<dbReference type="RefSeq" id="WP_058245095.1">
    <property type="nucleotide sequence ID" value="NZ_CYSB01000029.1"/>
</dbReference>
<reference evidence="9 11" key="1">
    <citation type="submission" date="2015-09" db="EMBL/GenBank/DDBJ databases">
        <authorList>
            <consortium name="Swine Surveillance"/>
        </authorList>
    </citation>
    <scope>NUCLEOTIDE SEQUENCE [LARGE SCALE GENOMIC DNA]</scope>
    <source>
        <strain evidence="9 11">5120</strain>
    </source>
</reference>
<feature type="compositionally biased region" description="Low complexity" evidence="5">
    <location>
        <begin position="611"/>
        <end position="630"/>
    </location>
</feature>
<evidence type="ECO:0000313" key="8">
    <source>
        <dbReference type="EMBL" id="CUH67620.1"/>
    </source>
</evidence>
<dbReference type="Proteomes" id="UP000051086">
    <property type="component" value="Unassembled WGS sequence"/>
</dbReference>
<dbReference type="Proteomes" id="UP000051887">
    <property type="component" value="Unassembled WGS sequence"/>
</dbReference>
<gene>
    <name evidence="9" type="primary">oprF_3</name>
    <name evidence="8" type="ORF">TL5118_02271</name>
    <name evidence="9" type="ORF">TL5120_03786</name>
</gene>
<dbReference type="GO" id="GO:0009279">
    <property type="term" value="C:cell outer membrane"/>
    <property type="evidence" value="ECO:0007669"/>
    <property type="project" value="UniProtKB-SubCell"/>
</dbReference>
<dbReference type="EMBL" id="CYSB01000029">
    <property type="protein sequence ID" value="CUH67620.1"/>
    <property type="molecule type" value="Genomic_DNA"/>
</dbReference>
<dbReference type="EMBL" id="CYSC01000043">
    <property type="protein sequence ID" value="CUH73969.1"/>
    <property type="molecule type" value="Genomic_DNA"/>
</dbReference>
<dbReference type="Pfam" id="PF00691">
    <property type="entry name" value="OmpA"/>
    <property type="match status" value="1"/>
</dbReference>
<organism evidence="9 11">
    <name type="scientific">Thalassovita autumnalis</name>
    <dbReference type="NCBI Taxonomy" id="2072972"/>
    <lineage>
        <taxon>Bacteria</taxon>
        <taxon>Pseudomonadati</taxon>
        <taxon>Pseudomonadota</taxon>
        <taxon>Alphaproteobacteria</taxon>
        <taxon>Rhodobacterales</taxon>
        <taxon>Roseobacteraceae</taxon>
        <taxon>Thalassovita</taxon>
    </lineage>
</organism>
<dbReference type="InterPro" id="IPR006664">
    <property type="entry name" value="OMP_bac"/>
</dbReference>
<dbReference type="InterPro" id="IPR006665">
    <property type="entry name" value="OmpA-like"/>
</dbReference>
<dbReference type="PRINTS" id="PR01021">
    <property type="entry name" value="OMPADOMAIN"/>
</dbReference>
<dbReference type="CDD" id="cd07185">
    <property type="entry name" value="OmpA_C-like"/>
    <property type="match status" value="1"/>
</dbReference>
<keyword evidence="2 4" id="KW-0472">Membrane</keyword>
<feature type="region of interest" description="Disordered" evidence="5">
    <location>
        <begin position="599"/>
        <end position="655"/>
    </location>
</feature>
<protein>
    <submittedName>
        <fullName evidence="9">Root adhesin</fullName>
    </submittedName>
</protein>
<evidence type="ECO:0000256" key="1">
    <source>
        <dbReference type="ARBA" id="ARBA00004442"/>
    </source>
</evidence>
<accession>A0A0P1FY14</accession>
<dbReference type="Pfam" id="PF04972">
    <property type="entry name" value="BON"/>
    <property type="match status" value="1"/>
</dbReference>
<comment type="subcellular location">
    <subcellularLocation>
        <location evidence="1">Cell outer membrane</location>
    </subcellularLocation>
</comment>
<evidence type="ECO:0000256" key="6">
    <source>
        <dbReference type="SAM" id="SignalP"/>
    </source>
</evidence>
<name>A0A0P1FY14_9RHOB</name>
<sequence length="655" mass="68689">MRLSSYLLIAAPFGIAAALSVAAAGGIANIIEDSSELSIRNGLDDAGLTWAEVHADGLQVILTGTAPSEAQRFKAVSTAGGLVDAARVIDQMDVADSEALAPPRFSIEILRNDMGLSLIGLIPAGTDRAALIDAVRKITEDGKVSDLLQTADYPVPKGWDRSVGYAIDALRLLPRSKISIEAGKVSITAMTDSAEDQRMLERELTRKADMELVLNLSAPRPVLTPFTLRFLIEDGAARFDACSADSDAAAARILTAANAAGLTSTAPSCTVGLGVPSPRWAEAAEKSIAALAEIGGGTVTFNDADVSLVAALGSDQARFDRVIGELENSLPPVFSLHSDLPQPVAAEEVTEAPEFTATLSPEGQVQLRGRMGGELARNAVESFATARFGSASVHNAARLDEAVPANWSLRVLAGLEALSLLSNGVVIVAPDLITVSGNTGREDASARIAGFLAQKLGETQRFDIKVTYLEKLDPIASLPSPEECEMRINDILKTRKITFEPGSDTPAASAQAVLDDIATVLKECGDDIKFEIGGHTDSQGRESMNQALSQARAAAVLTGLRERRLLTAAYRAVGYGEAQPIADNDTEEGREANRRIEFKLIRPEASTPEGNSTLDAVAADAAANGTSGDTASDESQQTEDTPATDAAAETTSEGN</sequence>
<feature type="domain" description="OmpA-like" evidence="7">
    <location>
        <begin position="486"/>
        <end position="604"/>
    </location>
</feature>
<evidence type="ECO:0000313" key="9">
    <source>
        <dbReference type="EMBL" id="CUH73969.1"/>
    </source>
</evidence>
<dbReference type="AlphaFoldDB" id="A0A0P1FY14"/>
<dbReference type="OrthoDB" id="5525824at2"/>
<dbReference type="SUPFAM" id="SSF103088">
    <property type="entry name" value="OmpA-like"/>
    <property type="match status" value="1"/>
</dbReference>
<dbReference type="InterPro" id="IPR036737">
    <property type="entry name" value="OmpA-like_sf"/>
</dbReference>
<keyword evidence="10" id="KW-1185">Reference proteome</keyword>
<dbReference type="PROSITE" id="PS51123">
    <property type="entry name" value="OMPA_2"/>
    <property type="match status" value="1"/>
</dbReference>
<reference evidence="8 10" key="2">
    <citation type="submission" date="2015-09" db="EMBL/GenBank/DDBJ databases">
        <authorList>
            <person name="Rodrigo-Torres L."/>
            <person name="Arahal D.R."/>
        </authorList>
    </citation>
    <scope>NUCLEOTIDE SEQUENCE [LARGE SCALE GENOMIC DNA]</scope>
    <source>
        <strain evidence="8 10">CECT 5118</strain>
    </source>
</reference>
<evidence type="ECO:0000256" key="3">
    <source>
        <dbReference type="ARBA" id="ARBA00023237"/>
    </source>
</evidence>
<feature type="chain" id="PRO_5009792576" evidence="6">
    <location>
        <begin position="24"/>
        <end position="655"/>
    </location>
</feature>
<dbReference type="PANTHER" id="PTHR30329">
    <property type="entry name" value="STATOR ELEMENT OF FLAGELLAR MOTOR COMPLEX"/>
    <property type="match status" value="1"/>
</dbReference>
<evidence type="ECO:0000313" key="10">
    <source>
        <dbReference type="Proteomes" id="UP000051086"/>
    </source>
</evidence>
<proteinExistence type="predicted"/>
<dbReference type="Gene3D" id="3.30.1330.60">
    <property type="entry name" value="OmpA-like domain"/>
    <property type="match status" value="1"/>
</dbReference>
<evidence type="ECO:0000313" key="11">
    <source>
        <dbReference type="Proteomes" id="UP000051887"/>
    </source>
</evidence>
<evidence type="ECO:0000259" key="7">
    <source>
        <dbReference type="PROSITE" id="PS51123"/>
    </source>
</evidence>
<evidence type="ECO:0000256" key="2">
    <source>
        <dbReference type="ARBA" id="ARBA00023136"/>
    </source>
</evidence>
<dbReference type="InterPro" id="IPR050330">
    <property type="entry name" value="Bact_OuterMem_StrucFunc"/>
</dbReference>